<dbReference type="GO" id="GO:0031965">
    <property type="term" value="C:nuclear membrane"/>
    <property type="evidence" value="ECO:0007669"/>
    <property type="project" value="InterPro"/>
</dbReference>
<proteinExistence type="predicted"/>
<reference evidence="4" key="1">
    <citation type="journal article" date="2021" name="Nat. Commun.">
        <title>Genetic determinants of endophytism in the Arabidopsis root mycobiome.</title>
        <authorList>
            <person name="Mesny F."/>
            <person name="Miyauchi S."/>
            <person name="Thiergart T."/>
            <person name="Pickel B."/>
            <person name="Atanasova L."/>
            <person name="Karlsson M."/>
            <person name="Huettel B."/>
            <person name="Barry K.W."/>
            <person name="Haridas S."/>
            <person name="Chen C."/>
            <person name="Bauer D."/>
            <person name="Andreopoulos W."/>
            <person name="Pangilinan J."/>
            <person name="LaButti K."/>
            <person name="Riley R."/>
            <person name="Lipzen A."/>
            <person name="Clum A."/>
            <person name="Drula E."/>
            <person name="Henrissat B."/>
            <person name="Kohler A."/>
            <person name="Grigoriev I.V."/>
            <person name="Martin F.M."/>
            <person name="Hacquard S."/>
        </authorList>
    </citation>
    <scope>NUCLEOTIDE SEQUENCE</scope>
    <source>
        <strain evidence="4">MPI-SDFR-AT-0120</strain>
    </source>
</reference>
<dbReference type="InterPro" id="IPR018767">
    <property type="entry name" value="Brl1/Brr6_dom"/>
</dbReference>
<dbReference type="SMART" id="SM01042">
    <property type="entry name" value="Brr6_like_C_C"/>
    <property type="match status" value="1"/>
</dbReference>
<dbReference type="PANTHER" id="PTHR28136:SF1">
    <property type="entry name" value="NUCLEUS EXPORT PROTEIN BRL1"/>
    <property type="match status" value="1"/>
</dbReference>
<feature type="compositionally biased region" description="Polar residues" evidence="1">
    <location>
        <begin position="85"/>
        <end position="103"/>
    </location>
</feature>
<comment type="caution">
    <text evidence="4">The sequence shown here is derived from an EMBL/GenBank/DDBJ whole genome shotgun (WGS) entry which is preliminary data.</text>
</comment>
<protein>
    <submittedName>
        <fullName evidence="4">Di-sulfide bridge nucleocytoplasmic transport domain-containing protein</fullName>
    </submittedName>
</protein>
<keyword evidence="2" id="KW-0472">Membrane</keyword>
<dbReference type="AlphaFoldDB" id="A0A8K0QVG2"/>
<evidence type="ECO:0000256" key="1">
    <source>
        <dbReference type="SAM" id="MobiDB-lite"/>
    </source>
</evidence>
<feature type="transmembrane region" description="Helical" evidence="2">
    <location>
        <begin position="360"/>
        <end position="381"/>
    </location>
</feature>
<feature type="compositionally biased region" description="Basic and acidic residues" evidence="1">
    <location>
        <begin position="151"/>
        <end position="175"/>
    </location>
</feature>
<dbReference type="EMBL" id="JAGMVJ010000027">
    <property type="protein sequence ID" value="KAH7070172.1"/>
    <property type="molecule type" value="Genomic_DNA"/>
</dbReference>
<evidence type="ECO:0000256" key="2">
    <source>
        <dbReference type="SAM" id="Phobius"/>
    </source>
</evidence>
<evidence type="ECO:0000313" key="5">
    <source>
        <dbReference type="Proteomes" id="UP000813461"/>
    </source>
</evidence>
<evidence type="ECO:0000313" key="4">
    <source>
        <dbReference type="EMBL" id="KAH7070172.1"/>
    </source>
</evidence>
<dbReference type="Pfam" id="PF10104">
    <property type="entry name" value="Brr6_like_C_C"/>
    <property type="match status" value="1"/>
</dbReference>
<gene>
    <name evidence="4" type="ORF">FB567DRAFT_456004</name>
</gene>
<name>A0A8K0QVG2_9PLEO</name>
<keyword evidence="2" id="KW-0812">Transmembrane</keyword>
<dbReference type="GO" id="GO:0055088">
    <property type="term" value="P:lipid homeostasis"/>
    <property type="evidence" value="ECO:0007669"/>
    <property type="project" value="InterPro"/>
</dbReference>
<feature type="transmembrane region" description="Helical" evidence="2">
    <location>
        <begin position="256"/>
        <end position="277"/>
    </location>
</feature>
<feature type="compositionally biased region" description="Polar residues" evidence="1">
    <location>
        <begin position="47"/>
        <end position="65"/>
    </location>
</feature>
<feature type="region of interest" description="Disordered" evidence="1">
    <location>
        <begin position="1"/>
        <end position="206"/>
    </location>
</feature>
<keyword evidence="5" id="KW-1185">Reference proteome</keyword>
<dbReference type="GO" id="GO:0006998">
    <property type="term" value="P:nuclear envelope organization"/>
    <property type="evidence" value="ECO:0007669"/>
    <property type="project" value="InterPro"/>
</dbReference>
<sequence length="476" mass="53474">MQRGHRPSTTPMDFEWTNHNGPVDPSSPFMNIHGQPSAKKRAHSVIDSPSKSGFATPQRASQYTQGDGKPLPLPPHVHDAWQPRTPASTYDASSGGETPNTPAVDSDAATPDTQLADKMGRLANGDVDALKRAPRRESWFKRAFGGSPSPTKERDRDRDRDDARKHYPRNGGEHRVQKRRSEKTERSRSKKRSAPRDSDGDDSDKDHEQLRAADMSNAAHASTTVKQTYAMSVAGFLHWVEAHPHLPSVLSFYLQLAVNLFLAGGFVYILYCAWSAIMSDVDIESSKHMSGVLIDIRECTEQYRINRCHPDPVPSLSKLCAGWEACMNRDAKKVARASVTAKTFAKIFNSFVEEFSYKSMVFTALIIFGGFNLSNWAFGLLRTQQQQQHSTPNPNDYIPQTPHRVPSNSYLEHNQQGFQQNWQQHTPYQTPYGSMRHIEPPPLLHAHSMPALPMAPQESVGLLEDRKTPRKRGLFR</sequence>
<evidence type="ECO:0000259" key="3">
    <source>
        <dbReference type="SMART" id="SM01042"/>
    </source>
</evidence>
<dbReference type="OrthoDB" id="5961at2759"/>
<keyword evidence="2" id="KW-1133">Transmembrane helix</keyword>
<dbReference type="InterPro" id="IPR040202">
    <property type="entry name" value="Brl1/Brr6"/>
</dbReference>
<dbReference type="Proteomes" id="UP000813461">
    <property type="component" value="Unassembled WGS sequence"/>
</dbReference>
<accession>A0A8K0QVG2</accession>
<feature type="compositionally biased region" description="Basic and acidic residues" evidence="1">
    <location>
        <begin position="194"/>
        <end position="206"/>
    </location>
</feature>
<dbReference type="PANTHER" id="PTHR28136">
    <property type="entry name" value="NUCLEUS EXPORT PROTEIN BRR6"/>
    <property type="match status" value="1"/>
</dbReference>
<feature type="compositionally biased region" description="Basic and acidic residues" evidence="1">
    <location>
        <begin position="128"/>
        <end position="140"/>
    </location>
</feature>
<organism evidence="4 5">
    <name type="scientific">Paraphoma chrysanthemicola</name>
    <dbReference type="NCBI Taxonomy" id="798071"/>
    <lineage>
        <taxon>Eukaryota</taxon>
        <taxon>Fungi</taxon>
        <taxon>Dikarya</taxon>
        <taxon>Ascomycota</taxon>
        <taxon>Pezizomycotina</taxon>
        <taxon>Dothideomycetes</taxon>
        <taxon>Pleosporomycetidae</taxon>
        <taxon>Pleosporales</taxon>
        <taxon>Pleosporineae</taxon>
        <taxon>Phaeosphaeriaceae</taxon>
        <taxon>Paraphoma</taxon>
    </lineage>
</organism>
<feature type="domain" description="Brl1/Brr6" evidence="3">
    <location>
        <begin position="250"/>
        <end position="382"/>
    </location>
</feature>